<dbReference type="InterPro" id="IPR058536">
    <property type="entry name" value="Ig_CFAP65_4th"/>
</dbReference>
<keyword evidence="3" id="KW-0963">Cytoplasm</keyword>
<dbReference type="InterPro" id="IPR053879">
    <property type="entry name" value="HYDIN_VesB_CFA65-like_Ig"/>
</dbReference>
<feature type="domain" description="CFAP65 fourth Ig-like" evidence="7">
    <location>
        <begin position="649"/>
        <end position="742"/>
    </location>
</feature>
<comment type="subcellular location">
    <subcellularLocation>
        <location evidence="1">Cell projection</location>
        <location evidence="1">Cilium</location>
    </subcellularLocation>
    <subcellularLocation>
        <location evidence="2">Cytoplasm</location>
    </subcellularLocation>
</comment>
<evidence type="ECO:0000313" key="9">
    <source>
        <dbReference type="Proteomes" id="UP000001593"/>
    </source>
</evidence>
<accession>A7S3B1</accession>
<protein>
    <submittedName>
        <fullName evidence="8">Uncharacterized protein</fullName>
    </submittedName>
</protein>
<sequence length="870" mass="95705">MATVMSRGTANYSNNKLGIEVNDDVTWQGWEPGGEYTKNIVLKNVQVKTQKLKYKGPYKPVLVNIYFRGPSTRFFTTLYPKPIVLSSGTSFTLPVTFRPLEKDQYEDQIEFETNDGAFKIPMRAVLPKADVTIPEAINFNMCAVKDSVDLTFEVKNTSELMSTFHWDVPSPFTFVPLSGTLAPGTTYLIKGTFSPKAAMVYEAVAVCKYSHTPDNVSEKAMKIEGIGSAIRDLSAHSKDSQKNWTFGLPGHAAAMVYEAVAVCKYSHTPDNVSEKAMKIEGIGKFPHLIVGRSPGAKAFTENEDRTGQVTVDFGSVPIQTTKTKWIELQNVSPVNAPFQILQPSYEGNIDTVFTCSHYHGVVGANSATKIKISYSPHTPSQQSVDYLEVVALGATNCSLIKCKGTCKGPEVCLDTDCLDFTVVESGKQIARTFKVVNNSAVPAAFQFLIDCAQSVFKLNSTCGCIPGGESKTIIAYFTPAKPINYYRQLVCLVQNQDPLFVDLIGTCHTEQVKPGKFPHLIVSRSPGAKAFSENEDRTGQVTVDFGSVPIQTTKTKWIELQNVSPVNAPFQILQPSYEGNIDTVFTCSHYHGVVGANSATKIKISYSPHTPSQQSVDYLEVVALGATNCSLIKCKGTCKGPEVCLDTDCLDFTVVESGKQIARTFKVVNNSAVPAAFQFLIDCAQSVFKLNSTCGCIPGGESKTIIAYFTPAKPINYYRQLVCLVQNQDPLFVDLIGTCHTEQVKPAPLRKKHLERFRINESRGLTRIPPEQLNNLLLEKKLRLDEQGAVEPIEGVSAGDCRKSHPKLSRVEQLFNDGSYGDTVVTFPHVSLDINCMEFGRVPHVRVEQKTVNITNHTKGKIVCTWMQGK</sequence>
<dbReference type="AlphaFoldDB" id="A7S3B1"/>
<dbReference type="Gene3D" id="2.60.40.10">
    <property type="entry name" value="Immunoglobulins"/>
    <property type="match status" value="6"/>
</dbReference>
<keyword evidence="5" id="KW-0966">Cell projection</keyword>
<dbReference type="PANTHER" id="PTHR46127">
    <property type="entry name" value="CILIA- AND FLAGELLA-ASSOCIATED PROTEIN 65"/>
    <property type="match status" value="1"/>
</dbReference>
<evidence type="ECO:0000256" key="5">
    <source>
        <dbReference type="ARBA" id="ARBA00023273"/>
    </source>
</evidence>
<dbReference type="Proteomes" id="UP000001593">
    <property type="component" value="Unassembled WGS sequence"/>
</dbReference>
<dbReference type="eggNOG" id="ENOG502QSJW">
    <property type="taxonomic scope" value="Eukaryota"/>
</dbReference>
<keyword evidence="4" id="KW-0969">Cilium</keyword>
<dbReference type="InterPro" id="IPR052614">
    <property type="entry name" value="CFAP65"/>
</dbReference>
<dbReference type="Pfam" id="PF22544">
    <property type="entry name" value="HYDIN_VesB_CFA65-like_Ig"/>
    <property type="match status" value="1"/>
</dbReference>
<keyword evidence="9" id="KW-1185">Reference proteome</keyword>
<evidence type="ECO:0000313" key="8">
    <source>
        <dbReference type="EMBL" id="EDO41855.1"/>
    </source>
</evidence>
<evidence type="ECO:0000256" key="2">
    <source>
        <dbReference type="ARBA" id="ARBA00004496"/>
    </source>
</evidence>
<evidence type="ECO:0000256" key="4">
    <source>
        <dbReference type="ARBA" id="ARBA00023069"/>
    </source>
</evidence>
<gene>
    <name evidence="8" type="ORF">NEMVEDRAFT_v1g206143</name>
</gene>
<organism evidence="8 9">
    <name type="scientific">Nematostella vectensis</name>
    <name type="common">Starlet sea anemone</name>
    <dbReference type="NCBI Taxonomy" id="45351"/>
    <lineage>
        <taxon>Eukaryota</taxon>
        <taxon>Metazoa</taxon>
        <taxon>Cnidaria</taxon>
        <taxon>Anthozoa</taxon>
        <taxon>Hexacorallia</taxon>
        <taxon>Actiniaria</taxon>
        <taxon>Edwardsiidae</taxon>
        <taxon>Nematostella</taxon>
    </lineage>
</organism>
<dbReference type="PhylomeDB" id="A7S3B1"/>
<evidence type="ECO:0000259" key="7">
    <source>
        <dbReference type="Pfam" id="PF24507"/>
    </source>
</evidence>
<feature type="domain" description="CFAP65 fourth Ig-like" evidence="7">
    <location>
        <begin position="417"/>
        <end position="510"/>
    </location>
</feature>
<feature type="domain" description="HYDIN/VesB/CFA65-like Ig-like" evidence="6">
    <location>
        <begin position="134"/>
        <end position="216"/>
    </location>
</feature>
<dbReference type="PANTHER" id="PTHR46127:SF1">
    <property type="entry name" value="CILIA- AND FLAGELLA-ASSOCIATED PROTEIN 65"/>
    <property type="match status" value="1"/>
</dbReference>
<dbReference type="InterPro" id="IPR013783">
    <property type="entry name" value="Ig-like_fold"/>
</dbReference>
<proteinExistence type="predicted"/>
<evidence type="ECO:0000256" key="3">
    <source>
        <dbReference type="ARBA" id="ARBA00022490"/>
    </source>
</evidence>
<dbReference type="HOGENOM" id="CLU_329909_0_0_1"/>
<dbReference type="InParanoid" id="A7S3B1"/>
<dbReference type="STRING" id="45351.A7S3B1"/>
<evidence type="ECO:0000259" key="6">
    <source>
        <dbReference type="Pfam" id="PF22544"/>
    </source>
</evidence>
<dbReference type="Pfam" id="PF24507">
    <property type="entry name" value="Ig_CFAP65_4th"/>
    <property type="match status" value="2"/>
</dbReference>
<dbReference type="EMBL" id="DS469572">
    <property type="protein sequence ID" value="EDO41855.1"/>
    <property type="molecule type" value="Genomic_DNA"/>
</dbReference>
<name>A7S3B1_NEMVE</name>
<reference evidence="8 9" key="1">
    <citation type="journal article" date="2007" name="Science">
        <title>Sea anemone genome reveals ancestral eumetazoan gene repertoire and genomic organization.</title>
        <authorList>
            <person name="Putnam N.H."/>
            <person name="Srivastava M."/>
            <person name="Hellsten U."/>
            <person name="Dirks B."/>
            <person name="Chapman J."/>
            <person name="Salamov A."/>
            <person name="Terry A."/>
            <person name="Shapiro H."/>
            <person name="Lindquist E."/>
            <person name="Kapitonov V.V."/>
            <person name="Jurka J."/>
            <person name="Genikhovich G."/>
            <person name="Grigoriev I.V."/>
            <person name="Lucas S.M."/>
            <person name="Steele R.E."/>
            <person name="Finnerty J.R."/>
            <person name="Technau U."/>
            <person name="Martindale M.Q."/>
            <person name="Rokhsar D.S."/>
        </authorList>
    </citation>
    <scope>NUCLEOTIDE SEQUENCE [LARGE SCALE GENOMIC DNA]</scope>
    <source>
        <strain evidence="9">CH2 X CH6</strain>
    </source>
</reference>
<evidence type="ECO:0000256" key="1">
    <source>
        <dbReference type="ARBA" id="ARBA00004138"/>
    </source>
</evidence>